<dbReference type="Proteomes" id="UP000184211">
    <property type="component" value="Unassembled WGS sequence"/>
</dbReference>
<keyword evidence="6" id="KW-1185">Reference proteome</keyword>
<dbReference type="RefSeq" id="WP_072793691.1">
    <property type="nucleotide sequence ID" value="NZ_FQWM01000006.1"/>
</dbReference>
<dbReference type="InterPro" id="IPR036388">
    <property type="entry name" value="WH-like_DNA-bd_sf"/>
</dbReference>
<dbReference type="Gene3D" id="1.10.10.10">
    <property type="entry name" value="Winged helix-like DNA-binding domain superfamily/Winged helix DNA-binding domain"/>
    <property type="match status" value="1"/>
</dbReference>
<evidence type="ECO:0000313" key="5">
    <source>
        <dbReference type="EMBL" id="SHH60085.1"/>
    </source>
</evidence>
<feature type="domain" description="HTH arsR-type" evidence="4">
    <location>
        <begin position="1"/>
        <end position="95"/>
    </location>
</feature>
<dbReference type="EMBL" id="FQWM01000006">
    <property type="protein sequence ID" value="SHH60085.1"/>
    <property type="molecule type" value="Genomic_DNA"/>
</dbReference>
<keyword evidence="2" id="KW-0238">DNA-binding</keyword>
<evidence type="ECO:0000256" key="1">
    <source>
        <dbReference type="ARBA" id="ARBA00023015"/>
    </source>
</evidence>
<evidence type="ECO:0000313" key="6">
    <source>
        <dbReference type="Proteomes" id="UP000184211"/>
    </source>
</evidence>
<keyword evidence="3" id="KW-0804">Transcription</keyword>
<evidence type="ECO:0000256" key="3">
    <source>
        <dbReference type="ARBA" id="ARBA00023163"/>
    </source>
</evidence>
<dbReference type="InterPro" id="IPR001845">
    <property type="entry name" value="HTH_ArsR_DNA-bd_dom"/>
</dbReference>
<evidence type="ECO:0000259" key="4">
    <source>
        <dbReference type="PROSITE" id="PS50987"/>
    </source>
</evidence>
<dbReference type="PANTHER" id="PTHR43132">
    <property type="entry name" value="ARSENICAL RESISTANCE OPERON REPRESSOR ARSR-RELATED"/>
    <property type="match status" value="1"/>
</dbReference>
<dbReference type="GO" id="GO:0003700">
    <property type="term" value="F:DNA-binding transcription factor activity"/>
    <property type="evidence" value="ECO:0007669"/>
    <property type="project" value="InterPro"/>
</dbReference>
<accession>A0A1M5UAL0</accession>
<dbReference type="OrthoDB" id="9804742at2"/>
<dbReference type="InterPro" id="IPR011991">
    <property type="entry name" value="ArsR-like_HTH"/>
</dbReference>
<keyword evidence="1" id="KW-0805">Transcription regulation</keyword>
<dbReference type="Pfam" id="PF12840">
    <property type="entry name" value="HTH_20"/>
    <property type="match status" value="1"/>
</dbReference>
<sequence length="117" mass="12336">MDKSAALVAFAALSQASRLDAFRLLVQAGDNGKLAGEISEALGARQNTMSTNLSVLLNAGLLRNEREGRAIRYFANMDGLQGLLGYLLQDCCGGQPELCAPLIAEITCQTSTCGEAK</sequence>
<dbReference type="PROSITE" id="PS50987">
    <property type="entry name" value="HTH_ARSR_2"/>
    <property type="match status" value="1"/>
</dbReference>
<dbReference type="PANTHER" id="PTHR43132:SF2">
    <property type="entry name" value="ARSENICAL RESISTANCE OPERON REPRESSOR ARSR-RELATED"/>
    <property type="match status" value="1"/>
</dbReference>
<gene>
    <name evidence="5" type="ORF">SAMN04488044_2848</name>
</gene>
<dbReference type="InterPro" id="IPR051011">
    <property type="entry name" value="Metal_resp_trans_reg"/>
</dbReference>
<dbReference type="STRING" id="870908.SAMN04488044_2848"/>
<organism evidence="5 6">
    <name type="scientific">Cognatishimia maritima</name>
    <dbReference type="NCBI Taxonomy" id="870908"/>
    <lineage>
        <taxon>Bacteria</taxon>
        <taxon>Pseudomonadati</taxon>
        <taxon>Pseudomonadota</taxon>
        <taxon>Alphaproteobacteria</taxon>
        <taxon>Rhodobacterales</taxon>
        <taxon>Paracoccaceae</taxon>
        <taxon>Cognatishimia</taxon>
    </lineage>
</organism>
<dbReference type="SUPFAM" id="SSF46785">
    <property type="entry name" value="Winged helix' DNA-binding domain"/>
    <property type="match status" value="1"/>
</dbReference>
<protein>
    <submittedName>
        <fullName evidence="5">Transcriptional regulator, ArsR family</fullName>
    </submittedName>
</protein>
<evidence type="ECO:0000256" key="2">
    <source>
        <dbReference type="ARBA" id="ARBA00023125"/>
    </source>
</evidence>
<dbReference type="PRINTS" id="PR00778">
    <property type="entry name" value="HTHARSR"/>
</dbReference>
<dbReference type="SMART" id="SM00418">
    <property type="entry name" value="HTH_ARSR"/>
    <property type="match status" value="1"/>
</dbReference>
<dbReference type="GO" id="GO:0003677">
    <property type="term" value="F:DNA binding"/>
    <property type="evidence" value="ECO:0007669"/>
    <property type="project" value="UniProtKB-KW"/>
</dbReference>
<dbReference type="InterPro" id="IPR036390">
    <property type="entry name" value="WH_DNA-bd_sf"/>
</dbReference>
<name>A0A1M5UAL0_9RHOB</name>
<dbReference type="CDD" id="cd00090">
    <property type="entry name" value="HTH_ARSR"/>
    <property type="match status" value="1"/>
</dbReference>
<dbReference type="AlphaFoldDB" id="A0A1M5UAL0"/>
<proteinExistence type="predicted"/>
<reference evidence="6" key="1">
    <citation type="submission" date="2016-11" db="EMBL/GenBank/DDBJ databases">
        <authorList>
            <person name="Varghese N."/>
            <person name="Submissions S."/>
        </authorList>
    </citation>
    <scope>NUCLEOTIDE SEQUENCE [LARGE SCALE GENOMIC DNA]</scope>
    <source>
        <strain evidence="6">DSM 28223</strain>
    </source>
</reference>